<protein>
    <submittedName>
        <fullName evidence="2">Uncharacterized protein</fullName>
    </submittedName>
</protein>
<gene>
    <name evidence="2" type="ORF">COCHEDRAFT_1224871</name>
</gene>
<proteinExistence type="predicted"/>
<feature type="chain" id="PRO_5004027513" evidence="1">
    <location>
        <begin position="20"/>
        <end position="112"/>
    </location>
</feature>
<name>M2UDR1_COCH5</name>
<evidence type="ECO:0000313" key="3">
    <source>
        <dbReference type="Proteomes" id="UP000016936"/>
    </source>
</evidence>
<accession>M2UDR1</accession>
<keyword evidence="1" id="KW-0732">Signal</keyword>
<organism evidence="2 3">
    <name type="scientific">Cochliobolus heterostrophus (strain C5 / ATCC 48332 / race O)</name>
    <name type="common">Southern corn leaf blight fungus</name>
    <name type="synonym">Bipolaris maydis</name>
    <dbReference type="NCBI Taxonomy" id="701091"/>
    <lineage>
        <taxon>Eukaryota</taxon>
        <taxon>Fungi</taxon>
        <taxon>Dikarya</taxon>
        <taxon>Ascomycota</taxon>
        <taxon>Pezizomycotina</taxon>
        <taxon>Dothideomycetes</taxon>
        <taxon>Pleosporomycetidae</taxon>
        <taxon>Pleosporales</taxon>
        <taxon>Pleosporineae</taxon>
        <taxon>Pleosporaceae</taxon>
        <taxon>Bipolaris</taxon>
    </lineage>
</organism>
<feature type="signal peptide" evidence="1">
    <location>
        <begin position="1"/>
        <end position="19"/>
    </location>
</feature>
<dbReference type="HOGENOM" id="CLU_2320463_0_0_1"/>
<dbReference type="Proteomes" id="UP000016936">
    <property type="component" value="Unassembled WGS sequence"/>
</dbReference>
<dbReference type="EMBL" id="KB445576">
    <property type="protein sequence ID" value="EMD91811.1"/>
    <property type="molecule type" value="Genomic_DNA"/>
</dbReference>
<reference evidence="3" key="2">
    <citation type="journal article" date="2013" name="PLoS Genet.">
        <title>Comparative genome structure, secondary metabolite, and effector coding capacity across Cochliobolus pathogens.</title>
        <authorList>
            <person name="Condon B.J."/>
            <person name="Leng Y."/>
            <person name="Wu D."/>
            <person name="Bushley K.E."/>
            <person name="Ohm R.A."/>
            <person name="Otillar R."/>
            <person name="Martin J."/>
            <person name="Schackwitz W."/>
            <person name="Grimwood J."/>
            <person name="MohdZainudin N."/>
            <person name="Xue C."/>
            <person name="Wang R."/>
            <person name="Manning V.A."/>
            <person name="Dhillon B."/>
            <person name="Tu Z.J."/>
            <person name="Steffenson B.J."/>
            <person name="Salamov A."/>
            <person name="Sun H."/>
            <person name="Lowry S."/>
            <person name="LaButti K."/>
            <person name="Han J."/>
            <person name="Copeland A."/>
            <person name="Lindquist E."/>
            <person name="Barry K."/>
            <person name="Schmutz J."/>
            <person name="Baker S.E."/>
            <person name="Ciuffetti L.M."/>
            <person name="Grigoriev I.V."/>
            <person name="Zhong S."/>
            <person name="Turgeon B.G."/>
        </authorList>
    </citation>
    <scope>NUCLEOTIDE SEQUENCE [LARGE SCALE GENOMIC DNA]</scope>
    <source>
        <strain evidence="3">C5 / ATCC 48332 / race O</strain>
    </source>
</reference>
<keyword evidence="3" id="KW-1185">Reference proteome</keyword>
<dbReference type="Gene3D" id="2.60.20.10">
    <property type="entry name" value="Crystallins"/>
    <property type="match status" value="1"/>
</dbReference>
<evidence type="ECO:0000256" key="1">
    <source>
        <dbReference type="SAM" id="SignalP"/>
    </source>
</evidence>
<reference evidence="2 3" key="1">
    <citation type="journal article" date="2012" name="PLoS Pathog.">
        <title>Diverse lifestyles and strategies of plant pathogenesis encoded in the genomes of eighteen Dothideomycetes fungi.</title>
        <authorList>
            <person name="Ohm R.A."/>
            <person name="Feau N."/>
            <person name="Henrissat B."/>
            <person name="Schoch C.L."/>
            <person name="Horwitz B.A."/>
            <person name="Barry K.W."/>
            <person name="Condon B.J."/>
            <person name="Copeland A.C."/>
            <person name="Dhillon B."/>
            <person name="Glaser F."/>
            <person name="Hesse C.N."/>
            <person name="Kosti I."/>
            <person name="LaButti K."/>
            <person name="Lindquist E.A."/>
            <person name="Lucas S."/>
            <person name="Salamov A.A."/>
            <person name="Bradshaw R.E."/>
            <person name="Ciuffetti L."/>
            <person name="Hamelin R.C."/>
            <person name="Kema G.H.J."/>
            <person name="Lawrence C."/>
            <person name="Scott J.A."/>
            <person name="Spatafora J.W."/>
            <person name="Turgeon B.G."/>
            <person name="de Wit P.J.G.M."/>
            <person name="Zhong S."/>
            <person name="Goodwin S.B."/>
            <person name="Grigoriev I.V."/>
        </authorList>
    </citation>
    <scope>NUCLEOTIDE SEQUENCE [LARGE SCALE GENOMIC DNA]</scope>
    <source>
        <strain evidence="3">C5 / ATCC 48332 / race O</strain>
    </source>
</reference>
<evidence type="ECO:0000313" key="2">
    <source>
        <dbReference type="EMBL" id="EMD91811.1"/>
    </source>
</evidence>
<dbReference type="AlphaFoldDB" id="M2UDR1"/>
<sequence length="112" mass="12044">MAVLSYLLMIMAATGSVMGADVHVCTDKNYGGRCQYWVSAHGSCVTFLAAATWDKKASSIFMGPADSKEKCYFYDGWACDGTRGGPITAGGPISDLTPHTWNDRISSFKCVD</sequence>